<dbReference type="OrthoDB" id="415023at2759"/>
<dbReference type="InterPro" id="IPR003323">
    <property type="entry name" value="OTU_dom"/>
</dbReference>
<comment type="similarity">
    <text evidence="1">Belongs to the peptidase C85 family.</text>
</comment>
<dbReference type="FunFam" id="3.90.70.80:FF:000009">
    <property type="entry name" value="OTU domain-containing protein 3"/>
    <property type="match status" value="1"/>
</dbReference>
<dbReference type="STRING" id="1088818.A0A2I0A2Y8"/>
<dbReference type="Gene3D" id="3.90.70.80">
    <property type="match status" value="1"/>
</dbReference>
<dbReference type="PROSITE" id="PS50802">
    <property type="entry name" value="OTU"/>
    <property type="match status" value="1"/>
</dbReference>
<sequence length="254" mass="28727">MQAKKHGKQVDIVQLRAQLGALGLQILQVTADGNCFFRAIADQLEGTEEEHEKYRLMVVQYIKNHRVDFEPFIEDEVPFDEYCQNMEKDGTWAGHMELQAASLVMRINICIHRAMSPRWYIRNFSDKEASMVHLSYHDGEHYNSVRLKEDPCEGPARPIIIKVDAGMSVLNHNQKTKAYEESSSPCRSFYDAGYVKVVMASTGCENLSKINQVLQEVSGDVDAAIEFLIAEQQSDEHADAICSEKKGTTPSCCF</sequence>
<evidence type="ECO:0000313" key="3">
    <source>
        <dbReference type="EMBL" id="PKA49899.1"/>
    </source>
</evidence>
<reference evidence="3 4" key="1">
    <citation type="journal article" date="2017" name="Nature">
        <title>The Apostasia genome and the evolution of orchids.</title>
        <authorList>
            <person name="Zhang G.Q."/>
            <person name="Liu K.W."/>
            <person name="Li Z."/>
            <person name="Lohaus R."/>
            <person name="Hsiao Y.Y."/>
            <person name="Niu S.C."/>
            <person name="Wang J.Y."/>
            <person name="Lin Y.C."/>
            <person name="Xu Q."/>
            <person name="Chen L.J."/>
            <person name="Yoshida K."/>
            <person name="Fujiwara S."/>
            <person name="Wang Z.W."/>
            <person name="Zhang Y.Q."/>
            <person name="Mitsuda N."/>
            <person name="Wang M."/>
            <person name="Liu G.H."/>
            <person name="Pecoraro L."/>
            <person name="Huang H.X."/>
            <person name="Xiao X.J."/>
            <person name="Lin M."/>
            <person name="Wu X.Y."/>
            <person name="Wu W.L."/>
            <person name="Chen Y.Y."/>
            <person name="Chang S.B."/>
            <person name="Sakamoto S."/>
            <person name="Ohme-Takagi M."/>
            <person name="Yagi M."/>
            <person name="Zeng S.J."/>
            <person name="Shen C.Y."/>
            <person name="Yeh C.M."/>
            <person name="Luo Y.B."/>
            <person name="Tsai W.C."/>
            <person name="Van de Peer Y."/>
            <person name="Liu Z.J."/>
        </authorList>
    </citation>
    <scope>NUCLEOTIDE SEQUENCE [LARGE SCALE GENOMIC DNA]</scope>
    <source>
        <strain evidence="4">cv. Shenzhen</strain>
        <tissue evidence="3">Stem</tissue>
    </source>
</reference>
<gene>
    <name evidence="3" type="ORF">AXF42_Ash019215</name>
</gene>
<dbReference type="CDD" id="cd22771">
    <property type="entry name" value="OTU_plant_OTU7-like"/>
    <property type="match status" value="1"/>
</dbReference>
<organism evidence="3 4">
    <name type="scientific">Apostasia shenzhenica</name>
    <dbReference type="NCBI Taxonomy" id="1088818"/>
    <lineage>
        <taxon>Eukaryota</taxon>
        <taxon>Viridiplantae</taxon>
        <taxon>Streptophyta</taxon>
        <taxon>Embryophyta</taxon>
        <taxon>Tracheophyta</taxon>
        <taxon>Spermatophyta</taxon>
        <taxon>Magnoliopsida</taxon>
        <taxon>Liliopsida</taxon>
        <taxon>Asparagales</taxon>
        <taxon>Orchidaceae</taxon>
        <taxon>Apostasioideae</taxon>
        <taxon>Apostasia</taxon>
    </lineage>
</organism>
<dbReference type="InterPro" id="IPR050704">
    <property type="entry name" value="Peptidase_C85-like"/>
</dbReference>
<dbReference type="InterPro" id="IPR038765">
    <property type="entry name" value="Papain-like_cys_pep_sf"/>
</dbReference>
<protein>
    <recommendedName>
        <fullName evidence="2">OTU domain-containing protein</fullName>
    </recommendedName>
</protein>
<evidence type="ECO:0000259" key="2">
    <source>
        <dbReference type="PROSITE" id="PS50802"/>
    </source>
</evidence>
<keyword evidence="4" id="KW-1185">Reference proteome</keyword>
<dbReference type="PANTHER" id="PTHR12419:SF7">
    <property type="entry name" value="OTU DOMAIN-CONTAINING PROTEIN 3"/>
    <property type="match status" value="1"/>
</dbReference>
<accession>A0A2I0A2Y8</accession>
<dbReference type="SUPFAM" id="SSF54001">
    <property type="entry name" value="Cysteine proteinases"/>
    <property type="match status" value="1"/>
</dbReference>
<dbReference type="GO" id="GO:0016579">
    <property type="term" value="P:protein deubiquitination"/>
    <property type="evidence" value="ECO:0007669"/>
    <property type="project" value="TreeGrafter"/>
</dbReference>
<dbReference type="EMBL" id="KZ452036">
    <property type="protein sequence ID" value="PKA49899.1"/>
    <property type="molecule type" value="Genomic_DNA"/>
</dbReference>
<dbReference type="Pfam" id="PF02338">
    <property type="entry name" value="OTU"/>
    <property type="match status" value="1"/>
</dbReference>
<proteinExistence type="inferred from homology"/>
<dbReference type="PANTHER" id="PTHR12419">
    <property type="entry name" value="OTU DOMAIN CONTAINING PROTEIN"/>
    <property type="match status" value="1"/>
</dbReference>
<dbReference type="GO" id="GO:0004843">
    <property type="term" value="F:cysteine-type deubiquitinase activity"/>
    <property type="evidence" value="ECO:0007669"/>
    <property type="project" value="TreeGrafter"/>
</dbReference>
<name>A0A2I0A2Y8_9ASPA</name>
<evidence type="ECO:0000256" key="1">
    <source>
        <dbReference type="ARBA" id="ARBA00010407"/>
    </source>
</evidence>
<evidence type="ECO:0000313" key="4">
    <source>
        <dbReference type="Proteomes" id="UP000236161"/>
    </source>
</evidence>
<dbReference type="Proteomes" id="UP000236161">
    <property type="component" value="Unassembled WGS sequence"/>
</dbReference>
<dbReference type="AlphaFoldDB" id="A0A2I0A2Y8"/>
<feature type="domain" description="OTU" evidence="2">
    <location>
        <begin position="24"/>
        <end position="148"/>
    </location>
</feature>